<dbReference type="OrthoDB" id="197688at2"/>
<dbReference type="AlphaFoldDB" id="A0A6B8RND6"/>
<keyword evidence="1" id="KW-0732">Signal</keyword>
<name>A0A6B8RND6_9BACL</name>
<dbReference type="InterPro" id="IPR033801">
    <property type="entry name" value="CBM6-CBM35-CBM36-like_1"/>
</dbReference>
<dbReference type="SUPFAM" id="SSF49785">
    <property type="entry name" value="Galactose-binding domain-like"/>
    <property type="match status" value="3"/>
</dbReference>
<gene>
    <name evidence="3" type="ORF">EHS13_21540</name>
</gene>
<dbReference type="PROSITE" id="PS51175">
    <property type="entry name" value="CBM6"/>
    <property type="match status" value="3"/>
</dbReference>
<feature type="domain" description="CBM6" evidence="2">
    <location>
        <begin position="363"/>
        <end position="488"/>
    </location>
</feature>
<dbReference type="CDD" id="cd04083">
    <property type="entry name" value="CBM35_Lmo2446-like"/>
    <property type="match status" value="3"/>
</dbReference>
<feature type="signal peptide" evidence="1">
    <location>
        <begin position="1"/>
        <end position="21"/>
    </location>
</feature>
<dbReference type="Gene3D" id="2.60.120.260">
    <property type="entry name" value="Galactose-binding domain-like"/>
    <property type="match status" value="4"/>
</dbReference>
<feature type="domain" description="CBM6" evidence="2">
    <location>
        <begin position="65"/>
        <end position="193"/>
    </location>
</feature>
<feature type="chain" id="PRO_5039676121" evidence="1">
    <location>
        <begin position="22"/>
        <end position="1028"/>
    </location>
</feature>
<dbReference type="SMART" id="SM00710">
    <property type="entry name" value="PbH1"/>
    <property type="match status" value="7"/>
</dbReference>
<dbReference type="InterPro" id="IPR051816">
    <property type="entry name" value="Glycosyl_Hydrolase_31"/>
</dbReference>
<dbReference type="CDD" id="cd14490">
    <property type="entry name" value="CBM6-CBM35-CBM36_like_1"/>
    <property type="match status" value="1"/>
</dbReference>
<dbReference type="Proteomes" id="UP000426246">
    <property type="component" value="Chromosome"/>
</dbReference>
<dbReference type="PROSITE" id="PS51257">
    <property type="entry name" value="PROKAR_LIPOPROTEIN"/>
    <property type="match status" value="1"/>
</dbReference>
<dbReference type="InterPro" id="IPR012334">
    <property type="entry name" value="Pectin_lyas_fold"/>
</dbReference>
<accession>A0A6B8RND6</accession>
<dbReference type="InterPro" id="IPR005084">
    <property type="entry name" value="CBM6"/>
</dbReference>
<dbReference type="KEGG" id="ppsc:EHS13_21540"/>
<dbReference type="InterPro" id="IPR055149">
    <property type="entry name" value="Agl_cat_D2"/>
</dbReference>
<dbReference type="InterPro" id="IPR006626">
    <property type="entry name" value="PbH1"/>
</dbReference>
<keyword evidence="4" id="KW-1185">Reference proteome</keyword>
<dbReference type="RefSeq" id="WP_155702386.1">
    <property type="nucleotide sequence ID" value="NZ_CP034235.1"/>
</dbReference>
<dbReference type="Pfam" id="PF22816">
    <property type="entry name" value="CatAgl_D2"/>
    <property type="match status" value="1"/>
</dbReference>
<dbReference type="SUPFAM" id="SSF51126">
    <property type="entry name" value="Pectin lyase-like"/>
    <property type="match status" value="1"/>
</dbReference>
<dbReference type="Pfam" id="PF03422">
    <property type="entry name" value="CBM_6"/>
    <property type="match status" value="1"/>
</dbReference>
<dbReference type="InterPro" id="IPR011050">
    <property type="entry name" value="Pectin_lyase_fold/virulence"/>
</dbReference>
<feature type="domain" description="CBM6" evidence="2">
    <location>
        <begin position="211"/>
        <end position="339"/>
    </location>
</feature>
<sequence>MKASYTRKIKLCSLFIGLVLAQILLVSCDSSTPTNSPTVMPTLAATPSPVVRATPAAAPVQDGAVIYEAELAAISGGAAIATDHIDFTGTAFVAGYVDGNKGFAATQFTVDAEAAGDYDVILRYANGTGSAKTLSVYVNEALIEQISLDTVGSWDDWGTKVENFTLIAGSNAISYRFGESDSGNVNIDQISVSRSAGGPKATATPPPRLGGTYEAEAAVLSGGSEVTSDHTGFSGTGFVSGFSDANKAKAAIQFTVNVPIAGNYPASLRYTSALGTVQTLSLYVNEKLIKPLSFESMQDWETWGLVLETLALNAGDNTITYKYDAADSGNINLDNLNIGLLPQVTPKTTPKPTKLAIPNKTTAVYEAEAAFFSGGVQAASSLKGFSATGYLNSFTADGARAIFAVHSPAADKYLVSLKYSNDTGATKSLSIYVNGLKQLQTSLEATKNSSTWVAKVETLTLRNGYNTVSYQYDQGDSGAIQIDSISVANSSVGSARGANLPYIEYEAEKGVIGGGATILAKDRTYLTLASEASGRQAVKLAATGQFVQFTNKTAANSMVIRYSMPDAASGAEGITAPLSIYVNGVKQSVNLSSKYAWVYGDYPYNNVQKPETGHHFFDETHTLINVPAGATVKLQKDKTDTAEYYIIDFIDLEQVDAPYAMPDNYISIADAPYNAVGNGTTDNTKTIRDAIKDATAAGKGLWIPEGQFLINDRINVSNLTIRGAGPWYSSINGWNGKGGFIGKGDHIGMFDFAILGDVSYRNDGAFDAGIEGDFGTGSIVQNVWMEHVKVGLWIDSPTDGLYIGGVRVRDTFADGVNLHKGTKNTIFEQSNVRNTGDDNLAMWSEVTPTENNNFRFNTLQLPMLANNIGIYGGIDNKAEDNLAYDTVNVGAGININTDYNSMPFGGVTTLQRNTLVRTGSVGNNGIIVGAVWVNLPKAPISEPVIFTDILINDSTFNGISIYGQDIWTKGSFNNVTIEKTGAYGVQVSANAQGSADFSKVKVSGAKEGGLNTLADLFKITKLAGNSGW</sequence>
<evidence type="ECO:0000259" key="2">
    <source>
        <dbReference type="PROSITE" id="PS51175"/>
    </source>
</evidence>
<reference evidence="4" key="1">
    <citation type="submission" date="2018-11" db="EMBL/GenBank/DDBJ databases">
        <title>Complete genome sequence of Paenibacillus sp. ML311-T8.</title>
        <authorList>
            <person name="Nam Y.-D."/>
            <person name="Kang J."/>
            <person name="Chung W.-H."/>
            <person name="Park Y.S."/>
        </authorList>
    </citation>
    <scope>NUCLEOTIDE SEQUENCE [LARGE SCALE GENOMIC DNA]</scope>
    <source>
        <strain evidence="4">ML311-T8</strain>
    </source>
</reference>
<dbReference type="Pfam" id="PF16990">
    <property type="entry name" value="CBM_35"/>
    <property type="match status" value="2"/>
</dbReference>
<dbReference type="InterPro" id="IPR008979">
    <property type="entry name" value="Galactose-bd-like_sf"/>
</dbReference>
<dbReference type="PANTHER" id="PTHR43863:SF2">
    <property type="entry name" value="MALTASE-GLUCOAMYLASE"/>
    <property type="match status" value="1"/>
</dbReference>
<dbReference type="GO" id="GO:0030246">
    <property type="term" value="F:carbohydrate binding"/>
    <property type="evidence" value="ECO:0007669"/>
    <property type="project" value="InterPro"/>
</dbReference>
<dbReference type="PANTHER" id="PTHR43863">
    <property type="entry name" value="HYDROLASE, PUTATIVE (AFU_ORTHOLOGUE AFUA_1G03140)-RELATED"/>
    <property type="match status" value="1"/>
</dbReference>
<protein>
    <submittedName>
        <fullName evidence="3">Carbohydrate-binding protein</fullName>
    </submittedName>
</protein>
<dbReference type="EMBL" id="CP034235">
    <property type="protein sequence ID" value="QGQ97284.1"/>
    <property type="molecule type" value="Genomic_DNA"/>
</dbReference>
<evidence type="ECO:0000313" key="4">
    <source>
        <dbReference type="Proteomes" id="UP000426246"/>
    </source>
</evidence>
<dbReference type="Gene3D" id="2.160.20.10">
    <property type="entry name" value="Single-stranded right-handed beta-helix, Pectin lyase-like"/>
    <property type="match status" value="1"/>
</dbReference>
<evidence type="ECO:0000313" key="3">
    <source>
        <dbReference type="EMBL" id="QGQ97284.1"/>
    </source>
</evidence>
<proteinExistence type="predicted"/>
<organism evidence="3 4">
    <name type="scientific">Paenibacillus psychroresistens</name>
    <dbReference type="NCBI Taxonomy" id="1778678"/>
    <lineage>
        <taxon>Bacteria</taxon>
        <taxon>Bacillati</taxon>
        <taxon>Bacillota</taxon>
        <taxon>Bacilli</taxon>
        <taxon>Bacillales</taxon>
        <taxon>Paenibacillaceae</taxon>
        <taxon>Paenibacillus</taxon>
    </lineage>
</organism>
<evidence type="ECO:0000256" key="1">
    <source>
        <dbReference type="SAM" id="SignalP"/>
    </source>
</evidence>
<dbReference type="Pfam" id="PF22815">
    <property type="entry name" value="CatAgl_D1"/>
    <property type="match status" value="1"/>
</dbReference>